<dbReference type="EMBL" id="JAGTXO010000010">
    <property type="protein sequence ID" value="KAG8465658.1"/>
    <property type="molecule type" value="Genomic_DNA"/>
</dbReference>
<dbReference type="PANTHER" id="PTHR41394">
    <property type="entry name" value="MAGNESIUM TRANSPORTER MGTE"/>
    <property type="match status" value="1"/>
</dbReference>
<comment type="caution">
    <text evidence="10">The sequence shown here is derived from an EMBL/GenBank/DDBJ whole genome shotgun (WGS) entry which is preliminary data.</text>
</comment>
<protein>
    <recommendedName>
        <fullName evidence="9">SLC41A/MgtE integral membrane domain-containing protein</fullName>
    </recommendedName>
</protein>
<evidence type="ECO:0000256" key="5">
    <source>
        <dbReference type="ARBA" id="ARBA00022842"/>
    </source>
</evidence>
<evidence type="ECO:0000256" key="4">
    <source>
        <dbReference type="ARBA" id="ARBA00022692"/>
    </source>
</evidence>
<dbReference type="Gene3D" id="1.10.357.20">
    <property type="entry name" value="SLC41 divalent cation transporters, integral membrane domain"/>
    <property type="match status" value="1"/>
</dbReference>
<dbReference type="SUPFAM" id="SSF161093">
    <property type="entry name" value="MgtE membrane domain-like"/>
    <property type="match status" value="1"/>
</dbReference>
<keyword evidence="7 8" id="KW-0472">Membrane</keyword>
<feature type="transmembrane region" description="Helical" evidence="8">
    <location>
        <begin position="181"/>
        <end position="202"/>
    </location>
</feature>
<evidence type="ECO:0000256" key="7">
    <source>
        <dbReference type="ARBA" id="ARBA00023136"/>
    </source>
</evidence>
<keyword evidence="3" id="KW-0813">Transport</keyword>
<evidence type="ECO:0000313" key="10">
    <source>
        <dbReference type="EMBL" id="KAG8465658.1"/>
    </source>
</evidence>
<feature type="domain" description="SLC41A/MgtE integral membrane" evidence="9">
    <location>
        <begin position="107"/>
        <end position="227"/>
    </location>
</feature>
<dbReference type="AlphaFoldDB" id="A0A8J5XJB5"/>
<evidence type="ECO:0000259" key="9">
    <source>
        <dbReference type="Pfam" id="PF01769"/>
    </source>
</evidence>
<dbReference type="PANTHER" id="PTHR41394:SF5">
    <property type="entry name" value="SLC41A_MGTE INTEGRAL MEMBRANE DOMAIN-CONTAINING PROTEIN"/>
    <property type="match status" value="1"/>
</dbReference>
<dbReference type="OrthoDB" id="48232at2759"/>
<evidence type="ECO:0000256" key="2">
    <source>
        <dbReference type="ARBA" id="ARBA00009749"/>
    </source>
</evidence>
<dbReference type="GO" id="GO:0016020">
    <property type="term" value="C:membrane"/>
    <property type="evidence" value="ECO:0007669"/>
    <property type="project" value="UniProtKB-SubCell"/>
</dbReference>
<dbReference type="InterPro" id="IPR036739">
    <property type="entry name" value="SLC41_membr_dom_sf"/>
</dbReference>
<dbReference type="OMA" id="FWHVLAK"/>
<gene>
    <name evidence="10" type="ORF">KFE25_002965</name>
</gene>
<organism evidence="10 11">
    <name type="scientific">Diacronema lutheri</name>
    <name type="common">Unicellular marine alga</name>
    <name type="synonym">Monochrysis lutheri</name>
    <dbReference type="NCBI Taxonomy" id="2081491"/>
    <lineage>
        <taxon>Eukaryota</taxon>
        <taxon>Haptista</taxon>
        <taxon>Haptophyta</taxon>
        <taxon>Pavlovophyceae</taxon>
        <taxon>Pavlovales</taxon>
        <taxon>Pavlovaceae</taxon>
        <taxon>Diacronema</taxon>
    </lineage>
</organism>
<keyword evidence="5" id="KW-0460">Magnesium</keyword>
<evidence type="ECO:0000256" key="3">
    <source>
        <dbReference type="ARBA" id="ARBA00022448"/>
    </source>
</evidence>
<keyword evidence="11" id="KW-1185">Reference proteome</keyword>
<dbReference type="Proteomes" id="UP000751190">
    <property type="component" value="Unassembled WGS sequence"/>
</dbReference>
<evidence type="ECO:0000256" key="6">
    <source>
        <dbReference type="ARBA" id="ARBA00022989"/>
    </source>
</evidence>
<name>A0A8J5XJB5_DIALT</name>
<comment type="similarity">
    <text evidence="2">Belongs to the SLC41A transporter family.</text>
</comment>
<proteinExistence type="inferred from homology"/>
<sequence>MGGAPRTEHVEITVKAPRLGCDAIELLGQKHARSELYRSDSVTPSLTSTALSFEPIEEPESDTILANVGHRLPWLLALMMVQSVSGYVVARYESLIQQHVIIASFLTMLVGGGGNSSGQTVAELVRRLRTGEVTSAIFWHVLAKESAIGLLLSIGLGLAAFPRIYLMQKGATSLDAFAISLSYTVIILMANALGVCITMLLHTFGRAAVGAPPVVQVLVDVLGISLSCVICSAILE</sequence>
<evidence type="ECO:0000256" key="8">
    <source>
        <dbReference type="SAM" id="Phobius"/>
    </source>
</evidence>
<evidence type="ECO:0000256" key="1">
    <source>
        <dbReference type="ARBA" id="ARBA00004141"/>
    </source>
</evidence>
<keyword evidence="4 8" id="KW-0812">Transmembrane</keyword>
<comment type="subcellular location">
    <subcellularLocation>
        <location evidence="1">Membrane</location>
        <topology evidence="1">Multi-pass membrane protein</topology>
    </subcellularLocation>
</comment>
<reference evidence="10" key="1">
    <citation type="submission" date="2021-05" db="EMBL/GenBank/DDBJ databases">
        <title>The genome of the haptophyte Pavlova lutheri (Diacronema luteri, Pavlovales) - a model for lipid biosynthesis in eukaryotic algae.</title>
        <authorList>
            <person name="Hulatt C.J."/>
            <person name="Posewitz M.C."/>
        </authorList>
    </citation>
    <scope>NUCLEOTIDE SEQUENCE</scope>
    <source>
        <strain evidence="10">NIVA-4/92</strain>
    </source>
</reference>
<evidence type="ECO:0000313" key="11">
    <source>
        <dbReference type="Proteomes" id="UP000751190"/>
    </source>
</evidence>
<dbReference type="InterPro" id="IPR006667">
    <property type="entry name" value="SLC41_membr_dom"/>
</dbReference>
<accession>A0A8J5XJB5</accession>
<dbReference type="GO" id="GO:0008324">
    <property type="term" value="F:monoatomic cation transmembrane transporter activity"/>
    <property type="evidence" value="ECO:0007669"/>
    <property type="project" value="InterPro"/>
</dbReference>
<feature type="transmembrane region" description="Helical" evidence="8">
    <location>
        <begin position="137"/>
        <end position="161"/>
    </location>
</feature>
<feature type="transmembrane region" description="Helical" evidence="8">
    <location>
        <begin position="214"/>
        <end position="235"/>
    </location>
</feature>
<keyword evidence="6 8" id="KW-1133">Transmembrane helix</keyword>
<dbReference type="Pfam" id="PF01769">
    <property type="entry name" value="MgtE"/>
    <property type="match status" value="1"/>
</dbReference>